<comment type="caution">
    <text evidence="4">The sequence shown here is derived from an EMBL/GenBank/DDBJ whole genome shotgun (WGS) entry which is preliminary data.</text>
</comment>
<dbReference type="Gene3D" id="1.20.1050.10">
    <property type="match status" value="1"/>
</dbReference>
<dbReference type="InterPro" id="IPR036249">
    <property type="entry name" value="Thioredoxin-like_sf"/>
</dbReference>
<dbReference type="SFLD" id="SFLDS00019">
    <property type="entry name" value="Glutathione_Transferase_(cytos"/>
    <property type="match status" value="1"/>
</dbReference>
<feature type="domain" description="GST C-terminal" evidence="3">
    <location>
        <begin position="89"/>
        <end position="215"/>
    </location>
</feature>
<name>A0ABV2Q9U1_9BURK</name>
<dbReference type="PROSITE" id="PS50405">
    <property type="entry name" value="GST_CTER"/>
    <property type="match status" value="1"/>
</dbReference>
<dbReference type="SUPFAM" id="SSF47616">
    <property type="entry name" value="GST C-terminal domain-like"/>
    <property type="match status" value="1"/>
</dbReference>
<dbReference type="InterPro" id="IPR034330">
    <property type="entry name" value="GST_Zeta_C"/>
</dbReference>
<organism evidence="4 5">
    <name type="scientific">Ottowia thiooxydans</name>
    <dbReference type="NCBI Taxonomy" id="219182"/>
    <lineage>
        <taxon>Bacteria</taxon>
        <taxon>Pseudomonadati</taxon>
        <taxon>Pseudomonadota</taxon>
        <taxon>Betaproteobacteria</taxon>
        <taxon>Burkholderiales</taxon>
        <taxon>Comamonadaceae</taxon>
        <taxon>Ottowia</taxon>
    </lineage>
</organism>
<dbReference type="InterPro" id="IPR034333">
    <property type="entry name" value="GST_Zeta_N"/>
</dbReference>
<dbReference type="InterPro" id="IPR040079">
    <property type="entry name" value="Glutathione_S-Trfase"/>
</dbReference>
<feature type="domain" description="GST N-terminal" evidence="2">
    <location>
        <begin position="1"/>
        <end position="84"/>
    </location>
</feature>
<dbReference type="EC" id="5.2.1.4" evidence="4"/>
<dbReference type="NCBIfam" id="TIGR01262">
    <property type="entry name" value="maiA"/>
    <property type="match status" value="1"/>
</dbReference>
<dbReference type="GO" id="GO:0050077">
    <property type="term" value="F:maleylpyruvate isomerase activity"/>
    <property type="evidence" value="ECO:0007669"/>
    <property type="project" value="UniProtKB-EC"/>
</dbReference>
<proteinExistence type="inferred from homology"/>
<dbReference type="InterPro" id="IPR005955">
    <property type="entry name" value="GST_Zeta"/>
</dbReference>
<evidence type="ECO:0000313" key="5">
    <source>
        <dbReference type="Proteomes" id="UP001549320"/>
    </source>
</evidence>
<dbReference type="Gene3D" id="3.40.30.10">
    <property type="entry name" value="Glutaredoxin"/>
    <property type="match status" value="1"/>
</dbReference>
<dbReference type="RefSeq" id="WP_354444301.1">
    <property type="nucleotide sequence ID" value="NZ_JBEPSH010000005.1"/>
</dbReference>
<dbReference type="PANTHER" id="PTHR42673">
    <property type="entry name" value="MALEYLACETOACETATE ISOMERASE"/>
    <property type="match status" value="1"/>
</dbReference>
<dbReference type="InterPro" id="IPR010987">
    <property type="entry name" value="Glutathione-S-Trfase_C-like"/>
</dbReference>
<evidence type="ECO:0000259" key="2">
    <source>
        <dbReference type="PROSITE" id="PS50404"/>
    </source>
</evidence>
<comment type="similarity">
    <text evidence="1">Belongs to the GST superfamily. Zeta family.</text>
</comment>
<sequence>MTRILHTYFRSSAAYRVRIAMNLKGLSAEQVFVHLTRNGGEQFTDAFRALNPQGLVPVLVDDDVQVSQSLAIMEYLDEAYPDRPLLPKTLGDRAFVRQLSLSIACDIHPLNNLRVLKYLTTTLGVDETAKSAWIANWITQGLEAVEAELVRRPASAFCLGDTPTMADCCLVPQVFSAQRFNVDLSHCPTVLKVHANCQALSAFADAQPSRQPDAE</sequence>
<dbReference type="CDD" id="cd03191">
    <property type="entry name" value="GST_C_Zeta"/>
    <property type="match status" value="1"/>
</dbReference>
<dbReference type="Proteomes" id="UP001549320">
    <property type="component" value="Unassembled WGS sequence"/>
</dbReference>
<accession>A0ABV2Q9U1</accession>
<dbReference type="SUPFAM" id="SSF52833">
    <property type="entry name" value="Thioredoxin-like"/>
    <property type="match status" value="1"/>
</dbReference>
<dbReference type="PROSITE" id="PS50404">
    <property type="entry name" value="GST_NTER"/>
    <property type="match status" value="1"/>
</dbReference>
<dbReference type="InterPro" id="IPR004045">
    <property type="entry name" value="Glutathione_S-Trfase_N"/>
</dbReference>
<evidence type="ECO:0000256" key="1">
    <source>
        <dbReference type="ARBA" id="ARBA00010007"/>
    </source>
</evidence>
<dbReference type="SFLD" id="SFLDG00358">
    <property type="entry name" value="Main_(cytGST)"/>
    <property type="match status" value="1"/>
</dbReference>
<evidence type="ECO:0000313" key="4">
    <source>
        <dbReference type="EMBL" id="MET4577702.1"/>
    </source>
</evidence>
<keyword evidence="5" id="KW-1185">Reference proteome</keyword>
<evidence type="ECO:0000259" key="3">
    <source>
        <dbReference type="PROSITE" id="PS50405"/>
    </source>
</evidence>
<dbReference type="Pfam" id="PF13410">
    <property type="entry name" value="GST_C_2"/>
    <property type="match status" value="1"/>
</dbReference>
<dbReference type="Pfam" id="PF13417">
    <property type="entry name" value="GST_N_3"/>
    <property type="match status" value="1"/>
</dbReference>
<keyword evidence="4" id="KW-0413">Isomerase</keyword>
<gene>
    <name evidence="4" type="ORF">ABIE13_002813</name>
</gene>
<dbReference type="InterPro" id="IPR036282">
    <property type="entry name" value="Glutathione-S-Trfase_C_sf"/>
</dbReference>
<dbReference type="PANTHER" id="PTHR42673:SF21">
    <property type="entry name" value="GLUTATHIONE S-TRANSFERASE YFCF"/>
    <property type="match status" value="1"/>
</dbReference>
<dbReference type="EMBL" id="JBEPSH010000005">
    <property type="protein sequence ID" value="MET4577702.1"/>
    <property type="molecule type" value="Genomic_DNA"/>
</dbReference>
<reference evidence="4 5" key="1">
    <citation type="submission" date="2024-06" db="EMBL/GenBank/DDBJ databases">
        <title>Sorghum-associated microbial communities from plants grown in Nebraska, USA.</title>
        <authorList>
            <person name="Schachtman D."/>
        </authorList>
    </citation>
    <scope>NUCLEOTIDE SEQUENCE [LARGE SCALE GENOMIC DNA]</scope>
    <source>
        <strain evidence="4 5">2709</strain>
    </source>
</reference>
<dbReference type="CDD" id="cd03042">
    <property type="entry name" value="GST_N_Zeta"/>
    <property type="match status" value="1"/>
</dbReference>
<protein>
    <submittedName>
        <fullName evidence="4">Maleylpyruvate isomerase</fullName>
        <ecNumber evidence="4">5.2.1.4</ecNumber>
    </submittedName>
</protein>